<protein>
    <submittedName>
        <fullName evidence="2">Uncharacterized protein</fullName>
    </submittedName>
</protein>
<sequence>MIDHERRLLSKAATATEGMISVKREPTRAWPGDHSRLCALENDGHLDFLGEQAGPHLGGTFAIWRITEQGRATLTAKDPGPSRRDGVPSGSLGALR</sequence>
<evidence type="ECO:0000313" key="2">
    <source>
        <dbReference type="EMBL" id="GJD51810.1"/>
    </source>
</evidence>
<organism evidence="2 3">
    <name type="scientific">Methylobacterium crusticola</name>
    <dbReference type="NCBI Taxonomy" id="1697972"/>
    <lineage>
        <taxon>Bacteria</taxon>
        <taxon>Pseudomonadati</taxon>
        <taxon>Pseudomonadota</taxon>
        <taxon>Alphaproteobacteria</taxon>
        <taxon>Hyphomicrobiales</taxon>
        <taxon>Methylobacteriaceae</taxon>
        <taxon>Methylobacterium</taxon>
    </lineage>
</organism>
<dbReference type="Proteomes" id="UP001055167">
    <property type="component" value="Unassembled WGS sequence"/>
</dbReference>
<reference evidence="2" key="2">
    <citation type="submission" date="2021-08" db="EMBL/GenBank/DDBJ databases">
        <authorList>
            <person name="Tani A."/>
            <person name="Ola A."/>
            <person name="Ogura Y."/>
            <person name="Katsura K."/>
            <person name="Hayashi T."/>
        </authorList>
    </citation>
    <scope>NUCLEOTIDE SEQUENCE</scope>
    <source>
        <strain evidence="2">KCTC 52305</strain>
    </source>
</reference>
<name>A0ABQ4R298_9HYPH</name>
<gene>
    <name evidence="2" type="ORF">OPKNFCMD_4569</name>
</gene>
<proteinExistence type="predicted"/>
<comment type="caution">
    <text evidence="2">The sequence shown here is derived from an EMBL/GenBank/DDBJ whole genome shotgun (WGS) entry which is preliminary data.</text>
</comment>
<evidence type="ECO:0000313" key="3">
    <source>
        <dbReference type="Proteomes" id="UP001055167"/>
    </source>
</evidence>
<accession>A0ABQ4R298</accession>
<dbReference type="RefSeq" id="WP_238313836.1">
    <property type="nucleotide sequence ID" value="NZ_BPQH01000015.1"/>
</dbReference>
<dbReference type="EMBL" id="BPQH01000015">
    <property type="protein sequence ID" value="GJD51810.1"/>
    <property type="molecule type" value="Genomic_DNA"/>
</dbReference>
<evidence type="ECO:0000256" key="1">
    <source>
        <dbReference type="SAM" id="MobiDB-lite"/>
    </source>
</evidence>
<reference evidence="2" key="1">
    <citation type="journal article" date="2021" name="Front. Microbiol.">
        <title>Comprehensive Comparative Genomics and Phenotyping of Methylobacterium Species.</title>
        <authorList>
            <person name="Alessa O."/>
            <person name="Ogura Y."/>
            <person name="Fujitani Y."/>
            <person name="Takami H."/>
            <person name="Hayashi T."/>
            <person name="Sahin N."/>
            <person name="Tani A."/>
        </authorList>
    </citation>
    <scope>NUCLEOTIDE SEQUENCE</scope>
    <source>
        <strain evidence="2">KCTC 52305</strain>
    </source>
</reference>
<feature type="region of interest" description="Disordered" evidence="1">
    <location>
        <begin position="73"/>
        <end position="96"/>
    </location>
</feature>
<keyword evidence="3" id="KW-1185">Reference proteome</keyword>